<organism evidence="3 4">
    <name type="scientific">Albula glossodonta</name>
    <name type="common">roundjaw bonefish</name>
    <dbReference type="NCBI Taxonomy" id="121402"/>
    <lineage>
        <taxon>Eukaryota</taxon>
        <taxon>Metazoa</taxon>
        <taxon>Chordata</taxon>
        <taxon>Craniata</taxon>
        <taxon>Vertebrata</taxon>
        <taxon>Euteleostomi</taxon>
        <taxon>Actinopterygii</taxon>
        <taxon>Neopterygii</taxon>
        <taxon>Teleostei</taxon>
        <taxon>Albuliformes</taxon>
        <taxon>Albulidae</taxon>
        <taxon>Albula</taxon>
    </lineage>
</organism>
<dbReference type="Proteomes" id="UP000824540">
    <property type="component" value="Unassembled WGS sequence"/>
</dbReference>
<feature type="chain" id="PRO_5035912382" evidence="2">
    <location>
        <begin position="23"/>
        <end position="208"/>
    </location>
</feature>
<keyword evidence="4" id="KW-1185">Reference proteome</keyword>
<gene>
    <name evidence="3" type="ORF">JZ751_006506</name>
</gene>
<sequence>MGRYKFSIMLLLAVCERNTTIGTSCQGAMLPSITNVINLADSHDRAAFAMATHIKQEPRERENSETKEEVFQPRCFPTLPLPGLPVGVGGGIRACSSRLTPFNPASAHSARLRPVSQTQQVIRSLTDVEIDIELAPGDQTSISKTKEQADRDAGNQLHMLTNRHDKFLDSLREVKVSGSLPRPCPMLRGRPPLHSPRADPERPSAAAP</sequence>
<protein>
    <submittedName>
        <fullName evidence="3">Uncharacterized protein</fullName>
    </submittedName>
</protein>
<evidence type="ECO:0000313" key="3">
    <source>
        <dbReference type="EMBL" id="KAG9334758.1"/>
    </source>
</evidence>
<accession>A0A8T2NAE6</accession>
<evidence type="ECO:0000256" key="1">
    <source>
        <dbReference type="SAM" id="MobiDB-lite"/>
    </source>
</evidence>
<feature type="signal peptide" evidence="2">
    <location>
        <begin position="1"/>
        <end position="22"/>
    </location>
</feature>
<dbReference type="EMBL" id="JAFBMS010000139">
    <property type="protein sequence ID" value="KAG9334758.1"/>
    <property type="molecule type" value="Genomic_DNA"/>
</dbReference>
<name>A0A8T2NAE6_9TELE</name>
<evidence type="ECO:0000256" key="2">
    <source>
        <dbReference type="SAM" id="SignalP"/>
    </source>
</evidence>
<reference evidence="3" key="1">
    <citation type="thesis" date="2021" institute="BYU ScholarsArchive" country="Provo, UT, USA">
        <title>Applications of and Algorithms for Genome Assembly and Genomic Analyses with an Emphasis on Marine Teleosts.</title>
        <authorList>
            <person name="Pickett B.D."/>
        </authorList>
    </citation>
    <scope>NUCLEOTIDE SEQUENCE</scope>
    <source>
        <strain evidence="3">HI-2016</strain>
    </source>
</reference>
<dbReference type="AlphaFoldDB" id="A0A8T2NAE6"/>
<comment type="caution">
    <text evidence="3">The sequence shown here is derived from an EMBL/GenBank/DDBJ whole genome shotgun (WGS) entry which is preliminary data.</text>
</comment>
<dbReference type="OrthoDB" id="8702428at2759"/>
<keyword evidence="2" id="KW-0732">Signal</keyword>
<evidence type="ECO:0000313" key="4">
    <source>
        <dbReference type="Proteomes" id="UP000824540"/>
    </source>
</evidence>
<feature type="region of interest" description="Disordered" evidence="1">
    <location>
        <begin position="177"/>
        <end position="208"/>
    </location>
</feature>
<proteinExistence type="predicted"/>